<protein>
    <submittedName>
        <fullName evidence="1">Uncharacterized protein</fullName>
    </submittedName>
</protein>
<name>A0A2H4IBJ5_9CAUD</name>
<dbReference type="EMBL" id="KY984068">
    <property type="protein sequence ID" value="ARW58928.1"/>
    <property type="molecule type" value="Genomic_DNA"/>
</dbReference>
<organism evidence="1 2">
    <name type="scientific">Erwinia phage vB_EamM_Y3</name>
    <dbReference type="NCBI Taxonomy" id="1983553"/>
    <lineage>
        <taxon>Viruses</taxon>
        <taxon>Duplodnaviria</taxon>
        <taxon>Heunggongvirae</taxon>
        <taxon>Uroviricota</taxon>
        <taxon>Caudoviricetes</taxon>
        <taxon>Sasquatchvirus</taxon>
        <taxon>Sasquatchvirus Y3</taxon>
    </lineage>
</organism>
<reference evidence="1 2" key="1">
    <citation type="submission" date="2017-04" db="EMBL/GenBank/DDBJ databases">
        <authorList>
            <person name="Afonso C.L."/>
            <person name="Miller P.J."/>
            <person name="Scott M.A."/>
            <person name="Spackman E."/>
            <person name="Goraichik I."/>
            <person name="Dimitrov K.M."/>
            <person name="Suarez D.L."/>
            <person name="Swayne D.E."/>
        </authorList>
    </citation>
    <scope>NUCLEOTIDE SEQUENCE [LARGE SCALE GENOMIC DNA]</scope>
</reference>
<evidence type="ECO:0000313" key="2">
    <source>
        <dbReference type="Proteomes" id="UP000240568"/>
    </source>
</evidence>
<accession>A0A2H4IBJ5</accession>
<sequence>MYTNHIIAKKPAAPLTYSASNTYEQRDRISCIWPGCLDVPAAIKRWCRAHEIMIDLDSYMRVRFRGRRADILTLIATHIAPNNSELTARIVSTITEA</sequence>
<dbReference type="Proteomes" id="UP000240568">
    <property type="component" value="Segment"/>
</dbReference>
<proteinExistence type="predicted"/>
<evidence type="ECO:0000313" key="1">
    <source>
        <dbReference type="EMBL" id="ARW58928.1"/>
    </source>
</evidence>
<keyword evidence="2" id="KW-1185">Reference proteome</keyword>
<gene>
    <name evidence="1" type="ORF">Y3_288</name>
</gene>